<dbReference type="SUPFAM" id="SSF54897">
    <property type="entry name" value="Protease propeptides/inhibitors"/>
    <property type="match status" value="1"/>
</dbReference>
<dbReference type="PANTHER" id="PTHR14218:SF19">
    <property type="entry name" value="SERINE PROTEASE AORO, PUTATIVE (AFU_ORTHOLOGUE AFUA_6G10250)-RELATED"/>
    <property type="match status" value="1"/>
</dbReference>
<dbReference type="GO" id="GO:0046872">
    <property type="term" value="F:metal ion binding"/>
    <property type="evidence" value="ECO:0007669"/>
    <property type="project" value="UniProtKB-UniRule"/>
</dbReference>
<feature type="binding site" evidence="8">
    <location>
        <position position="596"/>
    </location>
    <ligand>
        <name>Ca(2+)</name>
        <dbReference type="ChEBI" id="CHEBI:29108"/>
    </ligand>
</feature>
<feature type="region of interest" description="Disordered" evidence="9">
    <location>
        <begin position="194"/>
        <end position="215"/>
    </location>
</feature>
<feature type="binding site" evidence="8">
    <location>
        <position position="623"/>
    </location>
    <ligand>
        <name>Ca(2+)</name>
        <dbReference type="ChEBI" id="CHEBI:29108"/>
    </ligand>
</feature>
<evidence type="ECO:0000256" key="1">
    <source>
        <dbReference type="ARBA" id="ARBA00004239"/>
    </source>
</evidence>
<evidence type="ECO:0000256" key="3">
    <source>
        <dbReference type="ARBA" id="ARBA00022723"/>
    </source>
</evidence>
<dbReference type="SUPFAM" id="SSF52743">
    <property type="entry name" value="Subtilisin-like"/>
    <property type="match status" value="1"/>
</dbReference>
<dbReference type="AlphaFoldDB" id="A0A9P5YD23"/>
<dbReference type="PROSITE" id="PS51695">
    <property type="entry name" value="SEDOLISIN"/>
    <property type="match status" value="1"/>
</dbReference>
<dbReference type="Gene3D" id="3.40.50.200">
    <property type="entry name" value="Peptidase S8/S53 domain"/>
    <property type="match status" value="1"/>
</dbReference>
<name>A0A9P5YD23_9AGAR</name>
<reference evidence="12" key="1">
    <citation type="submission" date="2020-11" db="EMBL/GenBank/DDBJ databases">
        <authorList>
            <consortium name="DOE Joint Genome Institute"/>
            <person name="Ahrendt S."/>
            <person name="Riley R."/>
            <person name="Andreopoulos W."/>
            <person name="Labutti K."/>
            <person name="Pangilinan J."/>
            <person name="Ruiz-Duenas F.J."/>
            <person name="Barrasa J.M."/>
            <person name="Sanchez-Garcia M."/>
            <person name="Camarero S."/>
            <person name="Miyauchi S."/>
            <person name="Serrano A."/>
            <person name="Linde D."/>
            <person name="Babiker R."/>
            <person name="Drula E."/>
            <person name="Ayuso-Fernandez I."/>
            <person name="Pacheco R."/>
            <person name="Padilla G."/>
            <person name="Ferreira P."/>
            <person name="Barriuso J."/>
            <person name="Kellner H."/>
            <person name="Castanera R."/>
            <person name="Alfaro M."/>
            <person name="Ramirez L."/>
            <person name="Pisabarro A.G."/>
            <person name="Kuo A."/>
            <person name="Tritt A."/>
            <person name="Lipzen A."/>
            <person name="He G."/>
            <person name="Yan M."/>
            <person name="Ng V."/>
            <person name="Cullen D."/>
            <person name="Martin F."/>
            <person name="Rosso M.-N."/>
            <person name="Henrissat B."/>
            <person name="Hibbett D."/>
            <person name="Martinez A.T."/>
            <person name="Grigoriev I.V."/>
        </authorList>
    </citation>
    <scope>NUCLEOTIDE SEQUENCE</scope>
    <source>
        <strain evidence="12">CBS 247.69</strain>
    </source>
</reference>
<evidence type="ECO:0000256" key="7">
    <source>
        <dbReference type="ARBA" id="ARBA00023145"/>
    </source>
</evidence>
<keyword evidence="7" id="KW-0865">Zymogen</keyword>
<comment type="cofactor">
    <cofactor evidence="8">
        <name>Ca(2+)</name>
        <dbReference type="ChEBI" id="CHEBI:29108"/>
    </cofactor>
    <text evidence="8">Binds 1 Ca(2+) ion per subunit.</text>
</comment>
<keyword evidence="5" id="KW-0720">Serine protease</keyword>
<proteinExistence type="predicted"/>
<evidence type="ECO:0000256" key="6">
    <source>
        <dbReference type="ARBA" id="ARBA00022837"/>
    </source>
</evidence>
<dbReference type="Pfam" id="PF09286">
    <property type="entry name" value="Pro-kuma_activ"/>
    <property type="match status" value="1"/>
</dbReference>
<comment type="subcellular location">
    <subcellularLocation>
        <location evidence="1">Secreted</location>
        <location evidence="1">Extracellular space</location>
    </subcellularLocation>
</comment>
<keyword evidence="4" id="KW-0378">Hydrolase</keyword>
<feature type="compositionally biased region" description="Polar residues" evidence="9">
    <location>
        <begin position="206"/>
        <end position="215"/>
    </location>
</feature>
<dbReference type="GO" id="GO:0004252">
    <property type="term" value="F:serine-type endopeptidase activity"/>
    <property type="evidence" value="ECO:0007669"/>
    <property type="project" value="InterPro"/>
</dbReference>
<feature type="signal peptide" evidence="10">
    <location>
        <begin position="1"/>
        <end position="18"/>
    </location>
</feature>
<dbReference type="InterPro" id="IPR030400">
    <property type="entry name" value="Sedolisin_dom"/>
</dbReference>
<dbReference type="CDD" id="cd11377">
    <property type="entry name" value="Pro-peptidase_S53"/>
    <property type="match status" value="1"/>
</dbReference>
<dbReference type="InterPro" id="IPR036852">
    <property type="entry name" value="Peptidase_S8/S53_dom_sf"/>
</dbReference>
<protein>
    <submittedName>
        <fullName evidence="12">Subtilisin-like protein</fullName>
    </submittedName>
</protein>
<accession>A0A9P5YD23</accession>
<dbReference type="SMART" id="SM00944">
    <property type="entry name" value="Pro-kuma_activ"/>
    <property type="match status" value="1"/>
</dbReference>
<evidence type="ECO:0000256" key="8">
    <source>
        <dbReference type="PROSITE-ProRule" id="PRU01032"/>
    </source>
</evidence>
<comment type="caution">
    <text evidence="12">The sequence shown here is derived from an EMBL/GenBank/DDBJ whole genome shotgun (WGS) entry which is preliminary data.</text>
</comment>
<keyword evidence="10" id="KW-0732">Signal</keyword>
<evidence type="ECO:0000256" key="4">
    <source>
        <dbReference type="ARBA" id="ARBA00022801"/>
    </source>
</evidence>
<evidence type="ECO:0000256" key="9">
    <source>
        <dbReference type="SAM" id="MobiDB-lite"/>
    </source>
</evidence>
<dbReference type="GO" id="GO:0006508">
    <property type="term" value="P:proteolysis"/>
    <property type="evidence" value="ECO:0007669"/>
    <property type="project" value="UniProtKB-KW"/>
</dbReference>
<gene>
    <name evidence="12" type="ORF">BDZ94DRAFT_1304955</name>
</gene>
<keyword evidence="13" id="KW-1185">Reference proteome</keyword>
<evidence type="ECO:0000313" key="12">
    <source>
        <dbReference type="EMBL" id="KAF9467748.1"/>
    </source>
</evidence>
<feature type="binding site" evidence="8">
    <location>
        <position position="597"/>
    </location>
    <ligand>
        <name>Ca(2+)</name>
        <dbReference type="ChEBI" id="CHEBI:29108"/>
    </ligand>
</feature>
<feature type="domain" description="Peptidase S53" evidence="11">
    <location>
        <begin position="218"/>
        <end position="643"/>
    </location>
</feature>
<comment type="caution">
    <text evidence="8">Lacks conserved residue(s) required for the propagation of feature annotation.</text>
</comment>
<feature type="chain" id="PRO_5040478035" evidence="10">
    <location>
        <begin position="19"/>
        <end position="644"/>
    </location>
</feature>
<feature type="binding site" evidence="8">
    <location>
        <position position="621"/>
    </location>
    <ligand>
        <name>Ca(2+)</name>
        <dbReference type="ChEBI" id="CHEBI:29108"/>
    </ligand>
</feature>
<keyword evidence="3 8" id="KW-0479">Metal-binding</keyword>
<dbReference type="GO" id="GO:0005576">
    <property type="term" value="C:extracellular region"/>
    <property type="evidence" value="ECO:0007669"/>
    <property type="project" value="UniProtKB-SubCell"/>
</dbReference>
<evidence type="ECO:0000256" key="5">
    <source>
        <dbReference type="ARBA" id="ARBA00022825"/>
    </source>
</evidence>
<dbReference type="OrthoDB" id="409122at2759"/>
<evidence type="ECO:0000256" key="2">
    <source>
        <dbReference type="ARBA" id="ARBA00022670"/>
    </source>
</evidence>
<dbReference type="InterPro" id="IPR050819">
    <property type="entry name" value="Tripeptidyl-peptidase_I"/>
</dbReference>
<dbReference type="GO" id="GO:0008240">
    <property type="term" value="F:tripeptidyl-peptidase activity"/>
    <property type="evidence" value="ECO:0007669"/>
    <property type="project" value="TreeGrafter"/>
</dbReference>
<dbReference type="CDD" id="cd04056">
    <property type="entry name" value="Peptidases_S53"/>
    <property type="match status" value="1"/>
</dbReference>
<evidence type="ECO:0000313" key="13">
    <source>
        <dbReference type="Proteomes" id="UP000807353"/>
    </source>
</evidence>
<evidence type="ECO:0000256" key="10">
    <source>
        <dbReference type="SAM" id="SignalP"/>
    </source>
</evidence>
<dbReference type="Proteomes" id="UP000807353">
    <property type="component" value="Unassembled WGS sequence"/>
</dbReference>
<keyword evidence="6 8" id="KW-0106">Calcium</keyword>
<organism evidence="12 13">
    <name type="scientific">Collybia nuda</name>
    <dbReference type="NCBI Taxonomy" id="64659"/>
    <lineage>
        <taxon>Eukaryota</taxon>
        <taxon>Fungi</taxon>
        <taxon>Dikarya</taxon>
        <taxon>Basidiomycota</taxon>
        <taxon>Agaricomycotina</taxon>
        <taxon>Agaricomycetes</taxon>
        <taxon>Agaricomycetidae</taxon>
        <taxon>Agaricales</taxon>
        <taxon>Tricholomatineae</taxon>
        <taxon>Clitocybaceae</taxon>
        <taxon>Collybia</taxon>
    </lineage>
</organism>
<sequence length="644" mass="70253">MRYLRLICGLSLVSLIRATPTLERKVDYVVHEKRVEHPASLRTRRLEGHTLLPLRIGLKQRNLDNLADYLMSVSDPNSQTYGQHWTPEKVVETFAPAKETHDTVRRWLLDAGVDARRVHRSVNNAWVEIPDATVAEIEQLLDTQYHVYKHEGSEHIACDSYSLPRSVAEVVDIVTPTVQPDVNLADLQNSAKNRRSWNHQKISRAPPNSTSPAGCDTNVTPDCLRALYNMTYTPQATDKNSFGIVSYFSNTYLQSDLDMFFRNFSPSLVGKSPALVSINGGSVDPVEGSAFSEDGWILEYAMTLTQPQPVMFLQVGGPQTGDIIPSFNQWLDAVDGSYCTFEGGDDFTYDPIIPSPFPGGLLKKDCGIIKPPHVVSNSQSDHENRFSQFYLQRQCNEFAKLGLMGTTVIYSSGNTGTTGPQSGLCLDDNGSMTYNGTKFLSGWPAACPWITAVGGTQVKANTTVARPGTEEVWNEEVAPGVFFSGGGGFSNRFPTPSYQKNNVENFLKNLKKNDPAQLKHFNNNGRAFPDLSANANHFVAAEDGEFTTDRGTSGAVPTVGSIVTLINDARIHAGKTPVGFINPAIHSPNFANAFNDITSGSSGGCKSIQGVRDGGFKAGKGWDPASGVGTPNLGLLIEKWLALP</sequence>
<evidence type="ECO:0000259" key="11">
    <source>
        <dbReference type="PROSITE" id="PS51695"/>
    </source>
</evidence>
<dbReference type="PANTHER" id="PTHR14218">
    <property type="entry name" value="PROTEASE S8 TRIPEPTIDYL PEPTIDASE I CLN2"/>
    <property type="match status" value="1"/>
</dbReference>
<keyword evidence="2" id="KW-0645">Protease</keyword>
<dbReference type="EMBL" id="MU150235">
    <property type="protein sequence ID" value="KAF9467748.1"/>
    <property type="molecule type" value="Genomic_DNA"/>
</dbReference>
<dbReference type="InterPro" id="IPR015366">
    <property type="entry name" value="S53_propep"/>
</dbReference>